<proteinExistence type="predicted"/>
<organism evidence="1 2">
    <name type="scientific">Neisseria wadsworthii 9715</name>
    <dbReference type="NCBI Taxonomy" id="1030841"/>
    <lineage>
        <taxon>Bacteria</taxon>
        <taxon>Pseudomonadati</taxon>
        <taxon>Pseudomonadota</taxon>
        <taxon>Betaproteobacteria</taxon>
        <taxon>Neisseriales</taxon>
        <taxon>Neisseriaceae</taxon>
        <taxon>Neisseria</taxon>
    </lineage>
</organism>
<sequence>MSSWECLSEKVLWVFRQAFVWSNEAYDETNVCGCYSFSTKSHEICLV</sequence>
<accession>G4CP68</accession>
<reference evidence="1 2" key="1">
    <citation type="submission" date="2011-06" db="EMBL/GenBank/DDBJ databases">
        <authorList>
            <person name="Muzny D."/>
            <person name="Qin X."/>
            <person name="Deng J."/>
            <person name="Jiang H."/>
            <person name="Liu Y."/>
            <person name="Qu J."/>
            <person name="Song X.-Z."/>
            <person name="Zhang L."/>
            <person name="Thornton R."/>
            <person name="Coyle M."/>
            <person name="Francisco L."/>
            <person name="Jackson L."/>
            <person name="Javaid M."/>
            <person name="Korchina V."/>
            <person name="Kovar C."/>
            <person name="Mata R."/>
            <person name="Mathew T."/>
            <person name="Ngo R."/>
            <person name="Nguyen L."/>
            <person name="Nguyen N."/>
            <person name="Okwuonu G."/>
            <person name="Ongeri F."/>
            <person name="Pham C."/>
            <person name="Simmons D."/>
            <person name="Wilczek-Boney K."/>
            <person name="Hale W."/>
            <person name="Jakkamsetti A."/>
            <person name="Pham P."/>
            <person name="Ruth R."/>
            <person name="San Lucas F."/>
            <person name="Warren J."/>
            <person name="Zhang J."/>
            <person name="Zhao Z."/>
            <person name="Zhou C."/>
            <person name="Zhu D."/>
            <person name="Lee S."/>
            <person name="Bess C."/>
            <person name="Blankenburg K."/>
            <person name="Forbes L."/>
            <person name="Fu Q."/>
            <person name="Gubbala S."/>
            <person name="Hirani K."/>
            <person name="Jayaseelan J.C."/>
            <person name="Lara F."/>
            <person name="Munidasa M."/>
            <person name="Palculict T."/>
            <person name="Patil S."/>
            <person name="Pu L.-L."/>
            <person name="Saada N."/>
            <person name="Tang L."/>
            <person name="Weissenberger G."/>
            <person name="Zhu Y."/>
            <person name="Hemphill L."/>
            <person name="Shang Y."/>
            <person name="Youmans B."/>
            <person name="Ayvaz T."/>
            <person name="Ross M."/>
            <person name="Santibanez J."/>
            <person name="Aqrawi P."/>
            <person name="Gross S."/>
            <person name="Joshi V."/>
            <person name="Fowler G."/>
            <person name="Nazareth L."/>
            <person name="Reid J."/>
            <person name="Worley K."/>
            <person name="Petrosino J."/>
            <person name="Highlander S."/>
            <person name="Gibbs R."/>
        </authorList>
    </citation>
    <scope>NUCLEOTIDE SEQUENCE [LARGE SCALE GENOMIC DNA]</scope>
    <source>
        <strain evidence="1 2">9715</strain>
    </source>
</reference>
<dbReference type="PATRIC" id="fig|1030841.3.peg.860"/>
<gene>
    <name evidence="1" type="ORF">HMPREF9370_0877</name>
</gene>
<keyword evidence="2" id="KW-1185">Reference proteome</keyword>
<evidence type="ECO:0000313" key="2">
    <source>
        <dbReference type="Proteomes" id="UP000005336"/>
    </source>
</evidence>
<dbReference type="EMBL" id="AGAZ01000033">
    <property type="protein sequence ID" value="EGZ48582.1"/>
    <property type="molecule type" value="Genomic_DNA"/>
</dbReference>
<protein>
    <submittedName>
        <fullName evidence="1">Uncharacterized protein</fullName>
    </submittedName>
</protein>
<dbReference type="HOGENOM" id="CLU_3170712_0_0_4"/>
<evidence type="ECO:0000313" key="1">
    <source>
        <dbReference type="EMBL" id="EGZ48582.1"/>
    </source>
</evidence>
<name>G4CP68_9NEIS</name>
<dbReference type="AlphaFoldDB" id="G4CP68"/>
<dbReference type="Proteomes" id="UP000005336">
    <property type="component" value="Unassembled WGS sequence"/>
</dbReference>
<comment type="caution">
    <text evidence="1">The sequence shown here is derived from an EMBL/GenBank/DDBJ whole genome shotgun (WGS) entry which is preliminary data.</text>
</comment>